<dbReference type="AlphaFoldDB" id="A0A0E0H4S3"/>
<reference evidence="2" key="2">
    <citation type="submission" date="2018-04" db="EMBL/GenBank/DDBJ databases">
        <title>OnivRS2 (Oryza nivara Reference Sequence Version 2).</title>
        <authorList>
            <person name="Zhang J."/>
            <person name="Kudrna D."/>
            <person name="Lee S."/>
            <person name="Talag J."/>
            <person name="Rajasekar S."/>
            <person name="Welchert J."/>
            <person name="Hsing Y.-I."/>
            <person name="Wing R.A."/>
        </authorList>
    </citation>
    <scope>NUCLEOTIDE SEQUENCE [LARGE SCALE GENOMIC DNA]</scope>
    <source>
        <strain evidence="2">SL10</strain>
    </source>
</reference>
<dbReference type="Proteomes" id="UP000006591">
    <property type="component" value="Chromosome 4"/>
</dbReference>
<evidence type="ECO:0000313" key="2">
    <source>
        <dbReference type="EnsemblPlants" id="ONIVA04G21240.1"/>
    </source>
</evidence>
<dbReference type="EnsemblPlants" id="ONIVA04G21240.1">
    <property type="protein sequence ID" value="ONIVA04G21240.1"/>
    <property type="gene ID" value="ONIVA04G21240"/>
</dbReference>
<keyword evidence="3" id="KW-1185">Reference proteome</keyword>
<organism evidence="2">
    <name type="scientific">Oryza nivara</name>
    <name type="common">Indian wild rice</name>
    <name type="synonym">Oryza sativa f. spontanea</name>
    <dbReference type="NCBI Taxonomy" id="4536"/>
    <lineage>
        <taxon>Eukaryota</taxon>
        <taxon>Viridiplantae</taxon>
        <taxon>Streptophyta</taxon>
        <taxon>Embryophyta</taxon>
        <taxon>Tracheophyta</taxon>
        <taxon>Spermatophyta</taxon>
        <taxon>Magnoliopsida</taxon>
        <taxon>Liliopsida</taxon>
        <taxon>Poales</taxon>
        <taxon>Poaceae</taxon>
        <taxon>BOP clade</taxon>
        <taxon>Oryzoideae</taxon>
        <taxon>Oryzeae</taxon>
        <taxon>Oryzinae</taxon>
        <taxon>Oryza</taxon>
    </lineage>
</organism>
<feature type="region of interest" description="Disordered" evidence="1">
    <location>
        <begin position="63"/>
        <end position="105"/>
    </location>
</feature>
<reference evidence="2" key="1">
    <citation type="submission" date="2015-04" db="UniProtKB">
        <authorList>
            <consortium name="EnsemblPlants"/>
        </authorList>
    </citation>
    <scope>IDENTIFICATION</scope>
    <source>
        <strain evidence="2">SL10</strain>
    </source>
</reference>
<evidence type="ECO:0000313" key="3">
    <source>
        <dbReference type="Proteomes" id="UP000006591"/>
    </source>
</evidence>
<protein>
    <submittedName>
        <fullName evidence="2">Uncharacterized protein</fullName>
    </submittedName>
</protein>
<feature type="compositionally biased region" description="Gly residues" evidence="1">
    <location>
        <begin position="89"/>
        <end position="98"/>
    </location>
</feature>
<accession>A0A0E0H4S3</accession>
<dbReference type="HOGENOM" id="CLU_154150_0_0_1"/>
<proteinExistence type="predicted"/>
<sequence length="138" mass="14693">MDARDTGGFTVKNRVRWCKWMQGAFGRGWNWMDGYNTNGGEGPVPCIEWARSRWTVVRWRSSEAVGAADPRQHPAVKGKSGCGEKRRGGSGGGGGGSPAAGASRAVGGSGGGYLHPYVLGFELGLHQRRVFTRADRGA</sequence>
<name>A0A0E0H4S3_ORYNI</name>
<evidence type="ECO:0000256" key="1">
    <source>
        <dbReference type="SAM" id="MobiDB-lite"/>
    </source>
</evidence>
<dbReference type="Gramene" id="ONIVA04G21240.1">
    <property type="protein sequence ID" value="ONIVA04G21240.1"/>
    <property type="gene ID" value="ONIVA04G21240"/>
</dbReference>